<dbReference type="EMBL" id="GHBR01000472">
    <property type="protein sequence ID" value="NDJ96030.1"/>
    <property type="molecule type" value="Transcribed_RNA"/>
</dbReference>
<protein>
    <submittedName>
        <fullName evidence="1">DNA primase large subunit (Trinotate prediction)</fullName>
    </submittedName>
</protein>
<dbReference type="GO" id="GO:0046872">
    <property type="term" value="F:metal ion binding"/>
    <property type="evidence" value="ECO:0007669"/>
    <property type="project" value="UniProtKB-KW"/>
</dbReference>
<dbReference type="AlphaFoldDB" id="A0A6B2FXR4"/>
<dbReference type="GO" id="GO:0006269">
    <property type="term" value="P:DNA replication, synthesis of primer"/>
    <property type="evidence" value="ECO:0007669"/>
    <property type="project" value="UniProtKB-KW"/>
</dbReference>
<dbReference type="GO" id="GO:0005658">
    <property type="term" value="C:alpha DNA polymerase:primase complex"/>
    <property type="evidence" value="ECO:0007669"/>
    <property type="project" value="TreeGrafter"/>
</dbReference>
<reference evidence="1" key="1">
    <citation type="submission" date="2018-11" db="EMBL/GenBank/DDBJ databases">
        <title>Myxobolus squamalis genome and transcriptome.</title>
        <authorList>
            <person name="Yahalomi D."/>
            <person name="Atkinson S.D."/>
            <person name="Neuhof M."/>
            <person name="Chang E.S."/>
            <person name="Philippe H."/>
            <person name="Cartwright P."/>
            <person name="Bartholomew J.L."/>
            <person name="Huchon D."/>
        </authorList>
    </citation>
    <scope>NUCLEOTIDE SEQUENCE</scope>
    <source>
        <strain evidence="1">71B08</strain>
        <tissue evidence="1">Whole</tissue>
    </source>
</reference>
<dbReference type="Gene3D" id="1.20.930.80">
    <property type="match status" value="1"/>
</dbReference>
<evidence type="ECO:0000313" key="1">
    <source>
        <dbReference type="EMBL" id="NDJ96030.1"/>
    </source>
</evidence>
<proteinExistence type="predicted"/>
<organism evidence="1">
    <name type="scientific">Myxobolus squamalis</name>
    <name type="common">Myxosporean</name>
    <dbReference type="NCBI Taxonomy" id="59785"/>
    <lineage>
        <taxon>Eukaryota</taxon>
        <taxon>Metazoa</taxon>
        <taxon>Cnidaria</taxon>
        <taxon>Myxozoa</taxon>
        <taxon>Myxosporea</taxon>
        <taxon>Bivalvulida</taxon>
        <taxon>Platysporina</taxon>
        <taxon>Myxobolidae</taxon>
        <taxon>Myxobolus</taxon>
    </lineage>
</organism>
<dbReference type="InterPro" id="IPR007238">
    <property type="entry name" value="DNA_primase_lsu_euk/arc"/>
</dbReference>
<dbReference type="PANTHER" id="PTHR10537">
    <property type="entry name" value="DNA PRIMASE LARGE SUBUNIT"/>
    <property type="match status" value="1"/>
</dbReference>
<dbReference type="PANTHER" id="PTHR10537:SF3">
    <property type="entry name" value="DNA PRIMASE LARGE SUBUNIT"/>
    <property type="match status" value="1"/>
</dbReference>
<dbReference type="GO" id="GO:0006270">
    <property type="term" value="P:DNA replication initiation"/>
    <property type="evidence" value="ECO:0007669"/>
    <property type="project" value="TreeGrafter"/>
</dbReference>
<sequence length="174" mass="20943">MYNITRDYNENLKTKHDGDQFPKFDEISHFLLRLAFCKQSNQRQWFVSLEADLLRFKLKNFPTTNMETLLKHSNLNYQKMENNKKNNGDKPESYYKIRFEDVLDLVRSRKVYLESGFAHVSVDLLIPLIVEFFKNNLYKECEKLVSNIHRIEEDDRLLLRLSNIMLIRFLLSMI</sequence>
<dbReference type="Pfam" id="PF26466">
    <property type="entry name" value="DNA_primase_lrg_N"/>
    <property type="match status" value="1"/>
</dbReference>
<name>A0A6B2FXR4_MYXSQ</name>
<accession>A0A6B2FXR4</accession>
<dbReference type="GO" id="GO:0051539">
    <property type="term" value="F:4 iron, 4 sulfur cluster binding"/>
    <property type="evidence" value="ECO:0007669"/>
    <property type="project" value="UniProtKB-KW"/>
</dbReference>